<dbReference type="NCBIfam" id="NF045780">
    <property type="entry name" value="TrlF_fam_ATP"/>
    <property type="match status" value="1"/>
</dbReference>
<name>A0ABT2KYD3_9BACL</name>
<evidence type="ECO:0000259" key="1">
    <source>
        <dbReference type="Pfam" id="PF02811"/>
    </source>
</evidence>
<dbReference type="Proteomes" id="UP001206821">
    <property type="component" value="Unassembled WGS sequence"/>
</dbReference>
<dbReference type="Pfam" id="PF02811">
    <property type="entry name" value="PHP"/>
    <property type="match status" value="1"/>
</dbReference>
<sequence length="942" mass="109034">MNFENGSYWRKWDLHIHTKSSYDYEIKEDEYSDEKLVQKWIELEFAVVAVTDHFKIDKERIKKLQSLCRPHGITLFPGVELRTNQGANNVHIIGIFPEDINVDELCGVFEYDFLKKAHNSDNNETIYWGIDTIKEFVKNNKGIITVHAGNKASGIDKTMNNEAFYRGIKEEYASIIDVFEVNNENSYKKYKTTVIKHLEEKLLKTFPVIISSDNHNYENYELSSYLWIKADPNFNGFRQALLHPEERIFVGNKPPKLISLENNPKVVISSIEINKKDETNDVPNWFNQKITLNPSLVAVIGNKGSGKSAMTDVMGILTNSVQSESLSFLTKDRFNKSPHQYGKDFKATIKWLDGKDDGVESLLLNDYSFSGHLSSAQYLPQTYIEKTCSDLENKFFQSEINKVIFSYIPTEERLGSQSFDEFMSKKTRPIQLEIEKLISDLNDLNSKIINLEMKKTNSYKQEVIEKLSQKISDYDRQIKLKPTKIQKPTDEESLIYDQDIETLRNKLTELNYSIVNYKQQLNDKSVYHQNILNMQSKINKIAKDIHKINQEVIETLNVKDEAALIKYSIPTEFYLELITNIVDEMNKISSHIENFQSEINNTNSNIAALTEKTSLKNKAYQEYLDQINNWNSALENIVGKPEVIGSLEYLKNEKNYLENELDFDYESLIQRRKEILKAIFIKKEEITLMYNNIYNPIDEKLTTLLGAIKNDIKFKTNFIPDSKMLLNSLQLINKRPQSLFQGVMESENSLLRIIEQTQWDDFESVYNSISKIVNCGIEEDFDKLEKVVNDKKGFYRSILDMEYLNIDFQLTYENNNLTELSPGERGLVLLTFYLALSKDNAPIFIDQPEDNLDNQSVYSKLVPCILKAKQNRQVIIVTHNPNIAIACDAEQIIVANMDKTLKEIRYSSGSIENKFINAKLVEILEGTRPAFSLRESKYLTTV</sequence>
<dbReference type="InterPro" id="IPR016195">
    <property type="entry name" value="Pol/histidinol_Pase-like"/>
</dbReference>
<dbReference type="InterPro" id="IPR027417">
    <property type="entry name" value="P-loop_NTPase"/>
</dbReference>
<accession>A0ABT2KYD3</accession>
<dbReference type="PANTHER" id="PTHR32182">
    <property type="entry name" value="DNA REPLICATION AND REPAIR PROTEIN RECF"/>
    <property type="match status" value="1"/>
</dbReference>
<dbReference type="Gene3D" id="3.20.20.140">
    <property type="entry name" value="Metal-dependent hydrolases"/>
    <property type="match status" value="1"/>
</dbReference>
<evidence type="ECO:0000313" key="2">
    <source>
        <dbReference type="EMBL" id="MCT4795948.1"/>
    </source>
</evidence>
<protein>
    <recommendedName>
        <fullName evidence="1">PHP domain-containing protein</fullName>
    </recommendedName>
</protein>
<proteinExistence type="predicted"/>
<dbReference type="Gene3D" id="3.40.50.300">
    <property type="entry name" value="P-loop containing nucleotide triphosphate hydrolases"/>
    <property type="match status" value="1"/>
</dbReference>
<dbReference type="SUPFAM" id="SSF52540">
    <property type="entry name" value="P-loop containing nucleoside triphosphate hydrolases"/>
    <property type="match status" value="1"/>
</dbReference>
<evidence type="ECO:0000313" key="3">
    <source>
        <dbReference type="Proteomes" id="UP001206821"/>
    </source>
</evidence>
<organism evidence="2 3">
    <name type="scientific">Exiguobacterium alkaliphilum</name>
    <dbReference type="NCBI Taxonomy" id="1428684"/>
    <lineage>
        <taxon>Bacteria</taxon>
        <taxon>Bacillati</taxon>
        <taxon>Bacillota</taxon>
        <taxon>Bacilli</taxon>
        <taxon>Bacillales</taxon>
        <taxon>Bacillales Family XII. Incertae Sedis</taxon>
        <taxon>Exiguobacterium</taxon>
    </lineage>
</organism>
<reference evidence="2 3" key="1">
    <citation type="submission" date="2022-07" db="EMBL/GenBank/DDBJ databases">
        <title>Genomic and pangenome structural analysis of the polyextremophile Exiguobacterium.</title>
        <authorList>
            <person name="Shen L."/>
        </authorList>
    </citation>
    <scope>NUCLEOTIDE SEQUENCE [LARGE SCALE GENOMIC DNA]</scope>
    <source>
        <strain evidence="2 3">12_1</strain>
    </source>
</reference>
<dbReference type="SUPFAM" id="SSF89550">
    <property type="entry name" value="PHP domain-like"/>
    <property type="match status" value="1"/>
</dbReference>
<keyword evidence="3" id="KW-1185">Reference proteome</keyword>
<dbReference type="InterPro" id="IPR004013">
    <property type="entry name" value="PHP_dom"/>
</dbReference>
<gene>
    <name evidence="2" type="ORF">NQG31_10340</name>
</gene>
<dbReference type="EMBL" id="JANIEK010000041">
    <property type="protein sequence ID" value="MCT4795948.1"/>
    <property type="molecule type" value="Genomic_DNA"/>
</dbReference>
<feature type="domain" description="PHP" evidence="1">
    <location>
        <begin position="13"/>
        <end position="180"/>
    </location>
</feature>
<dbReference type="PANTHER" id="PTHR32182:SF22">
    <property type="entry name" value="ATP-DEPENDENT ENDONUCLEASE, OLD FAMILY-RELATED"/>
    <property type="match status" value="1"/>
</dbReference>
<dbReference type="InterPro" id="IPR054787">
    <property type="entry name" value="TrlF_ATPase"/>
</dbReference>
<comment type="caution">
    <text evidence="2">The sequence shown here is derived from an EMBL/GenBank/DDBJ whole genome shotgun (WGS) entry which is preliminary data.</text>
</comment>
<dbReference type="RefSeq" id="WP_034817201.1">
    <property type="nucleotide sequence ID" value="NZ_JANIEK010000041.1"/>
</dbReference>